<comment type="caution">
    <text evidence="10">The sequence shown here is derived from an EMBL/GenBank/DDBJ whole genome shotgun (WGS) entry which is preliminary data.</text>
</comment>
<feature type="region of interest" description="Disordered" evidence="7">
    <location>
        <begin position="179"/>
        <end position="231"/>
    </location>
</feature>
<evidence type="ECO:0000313" key="10">
    <source>
        <dbReference type="EMBL" id="KAA8572435.1"/>
    </source>
</evidence>
<dbReference type="GO" id="GO:0005664">
    <property type="term" value="C:nuclear origin of replication recognition complex"/>
    <property type="evidence" value="ECO:0007669"/>
    <property type="project" value="TreeGrafter"/>
</dbReference>
<evidence type="ECO:0000259" key="8">
    <source>
        <dbReference type="Pfam" id="PF04084"/>
    </source>
</evidence>
<dbReference type="AlphaFoldDB" id="A0A5M9K0L7"/>
<evidence type="ECO:0000256" key="2">
    <source>
        <dbReference type="ARBA" id="ARBA00007421"/>
    </source>
</evidence>
<dbReference type="GO" id="GO:0008033">
    <property type="term" value="P:tRNA processing"/>
    <property type="evidence" value="ECO:0007669"/>
    <property type="project" value="UniProtKB-KW"/>
</dbReference>
<feature type="region of interest" description="Disordered" evidence="7">
    <location>
        <begin position="1"/>
        <end position="117"/>
    </location>
</feature>
<dbReference type="PANTHER" id="PTHR14052:SF0">
    <property type="entry name" value="ORIGIN RECOGNITION COMPLEX SUBUNIT 2"/>
    <property type="match status" value="1"/>
</dbReference>
<dbReference type="InterPro" id="IPR056773">
    <property type="entry name" value="WHD_ORC2"/>
</dbReference>
<dbReference type="Pfam" id="PF24882">
    <property type="entry name" value="WHD_ORC2"/>
    <property type="match status" value="1"/>
</dbReference>
<feature type="region of interest" description="Disordered" evidence="7">
    <location>
        <begin position="990"/>
        <end position="1015"/>
    </location>
</feature>
<sequence length="1015" mass="114303">MKRKERDAKARTNGDEGHTIKRTRSSNRLSAEIRSQAKALVSPDIKSTLKQSQSSSTVGKEINTDSEDSAEDSEIRSVHDNAALPESHFEADESPDGLTLSPIEAQNRSTPKSVRHGNKLFSTPIKVKGITGTDETPRLRRNIDRSARRKSTRTLIERTVLGNTSDNDDDEEDIANRIYDSEEDEGEIQNGDANQASEIIGEPSTPSRRGRGRAKGIKTRHRSLTPPQDLAPHELYFSQNRPGRSKTANSNLSSLALLDHEEYFSLARTYKDQHEDDMNFLQDVHAKSFNQWQFELIQDFNICLYGWGSKRSLLLKFAEHIYDTMTDHSRERIVMVNGYVQNLTIRDLLNTVAGSISGVGTKIGSQPAEMLENLTMLLDEDKSQHVTLIIHSLDGFALRRPASQMILSRLSSHSQVRLIVSVDHPSFHLLWDSSLRSAFNFLFHDCTTFLPYTVEVDVVDEVHDLLGRTGRKVGGRGGVSFVLKSLPENAKNLFRVLVGEQLAAMDEIPVIEHNGGDDKDGSNGAASRKSESGVEYRVLYQKAVEEFICSNEMNFRTLLKEFHDHQMIESATGTGKSQLAVDLATRFNGEIINGDAMQMYEGLPIITNKITTEEQNGIPHHLLGFIPLDAETWTVGTFKKQASQIIQEVRSRGRLPIVVGGTHYYTQSLLFEDELVSSGKASGDVDDDHQLTIEELSKRFPILNAPTEQILDRLREVDPLMAARWHPNDRRKIQTSLQIFLTSGKKASDIYKEQKETRAIAQTVLNGKSTLPATFEIGSPLLFWVHSRSDILKLRLDTRVDKMIDVGLLDEVKSMETIRQQYIRTGTHLDLSRGIWASIGWKEFESYLQYLEDEGGNPTKRDALRDDSLDKMKAATRQYAKRQIRWISLKLIPKLVHENAIEKLYLLDGTDVSSWAENVSGPAIDITKEFILGNDLPKPSKMSDLAGEFLNPEKSLQHSQSKAHWVPKKCEICHTVVMTEGQWQVHSTTRAHRRMAKKLQRGGANGRSPESLQKR</sequence>
<feature type="domain" description="Origin recognition complex subunit 2 RecA-like" evidence="8">
    <location>
        <begin position="278"/>
        <end position="446"/>
    </location>
</feature>
<dbReference type="InterPro" id="IPR007220">
    <property type="entry name" value="ORC2"/>
</dbReference>
<evidence type="ECO:0000256" key="5">
    <source>
        <dbReference type="RuleBase" id="RU003783"/>
    </source>
</evidence>
<dbReference type="Pfam" id="PF04084">
    <property type="entry name" value="RecA-like_ORC2"/>
    <property type="match status" value="1"/>
</dbReference>
<dbReference type="GO" id="GO:0003688">
    <property type="term" value="F:DNA replication origin binding"/>
    <property type="evidence" value="ECO:0007669"/>
    <property type="project" value="TreeGrafter"/>
</dbReference>
<evidence type="ECO:0000259" key="9">
    <source>
        <dbReference type="Pfam" id="PF24882"/>
    </source>
</evidence>
<proteinExistence type="inferred from homology"/>
<dbReference type="Proteomes" id="UP000322873">
    <property type="component" value="Unassembled WGS sequence"/>
</dbReference>
<feature type="domain" description="Origin recognition complex subunit 2 winged-helix" evidence="9">
    <location>
        <begin position="528"/>
        <end position="578"/>
    </location>
</feature>
<dbReference type="Pfam" id="PF01715">
    <property type="entry name" value="IPPT"/>
    <property type="match status" value="1"/>
</dbReference>
<keyword evidence="3" id="KW-0235">DNA replication</keyword>
<evidence type="ECO:0000256" key="7">
    <source>
        <dbReference type="SAM" id="MobiDB-lite"/>
    </source>
</evidence>
<dbReference type="InterPro" id="IPR018247">
    <property type="entry name" value="EF_Hand_1_Ca_BS"/>
</dbReference>
<keyword evidence="4" id="KW-0539">Nucleus</keyword>
<feature type="compositionally biased region" description="Low complexity" evidence="7">
    <location>
        <begin position="46"/>
        <end position="57"/>
    </location>
</feature>
<accession>A0A5M9K0L7</accession>
<dbReference type="PROSITE" id="PS00018">
    <property type="entry name" value="EF_HAND_1"/>
    <property type="match status" value="1"/>
</dbReference>
<dbReference type="Gene3D" id="3.40.50.300">
    <property type="entry name" value="P-loop containing nucleotide triphosphate hydrolases"/>
    <property type="match status" value="1"/>
</dbReference>
<dbReference type="SUPFAM" id="SSF52540">
    <property type="entry name" value="P-loop containing nucleoside triphosphate hydrolases"/>
    <property type="match status" value="1"/>
</dbReference>
<evidence type="ECO:0000313" key="11">
    <source>
        <dbReference type="Proteomes" id="UP000322873"/>
    </source>
</evidence>
<dbReference type="Gene3D" id="1.10.20.140">
    <property type="match status" value="1"/>
</dbReference>
<keyword evidence="6" id="KW-0808">Transferase</keyword>
<keyword evidence="6" id="KW-0547">Nucleotide-binding</keyword>
<dbReference type="VEuPathDB" id="FungiDB:MFRU_003g03450"/>
<dbReference type="NCBIfam" id="TIGR00174">
    <property type="entry name" value="miaA"/>
    <property type="match status" value="1"/>
</dbReference>
<feature type="compositionally biased region" description="Basic and acidic residues" evidence="7">
    <location>
        <begin position="1"/>
        <end position="19"/>
    </location>
</feature>
<gene>
    <name evidence="10" type="ORF">EYC84_003055</name>
</gene>
<keyword evidence="6" id="KW-0067">ATP-binding</keyword>
<dbReference type="GO" id="GO:0006260">
    <property type="term" value="P:DNA replication"/>
    <property type="evidence" value="ECO:0007669"/>
    <property type="project" value="UniProtKB-KW"/>
</dbReference>
<comment type="similarity">
    <text evidence="2">Belongs to the ORC2 family.</text>
</comment>
<feature type="region of interest" description="Disordered" evidence="7">
    <location>
        <begin position="509"/>
        <end position="528"/>
    </location>
</feature>
<dbReference type="GO" id="GO:0052381">
    <property type="term" value="F:tRNA dimethylallyltransferase activity"/>
    <property type="evidence" value="ECO:0007669"/>
    <property type="project" value="UniProtKB-EC"/>
</dbReference>
<name>A0A5M9K0L7_MONFR</name>
<feature type="compositionally biased region" description="Basic residues" evidence="7">
    <location>
        <begin position="208"/>
        <end position="223"/>
    </location>
</feature>
<feature type="compositionally biased region" description="Basic residues" evidence="7">
    <location>
        <begin position="990"/>
        <end position="1000"/>
    </location>
</feature>
<organism evidence="10 11">
    <name type="scientific">Monilinia fructicola</name>
    <name type="common">Brown rot fungus</name>
    <name type="synonym">Ciboria fructicola</name>
    <dbReference type="NCBI Taxonomy" id="38448"/>
    <lineage>
        <taxon>Eukaryota</taxon>
        <taxon>Fungi</taxon>
        <taxon>Dikarya</taxon>
        <taxon>Ascomycota</taxon>
        <taxon>Pezizomycotina</taxon>
        <taxon>Leotiomycetes</taxon>
        <taxon>Helotiales</taxon>
        <taxon>Sclerotiniaceae</taxon>
        <taxon>Monilinia</taxon>
    </lineage>
</organism>
<dbReference type="PANTHER" id="PTHR14052">
    <property type="entry name" value="ORIGIN RECOGNITION COMPLEX SUBUNIT 2"/>
    <property type="match status" value="1"/>
</dbReference>
<evidence type="ECO:0000256" key="3">
    <source>
        <dbReference type="ARBA" id="ARBA00022705"/>
    </source>
</evidence>
<keyword evidence="5" id="KW-0819">tRNA processing</keyword>
<comment type="similarity">
    <text evidence="6">Belongs to the IPP transferase family.</text>
</comment>
<evidence type="ECO:0000256" key="1">
    <source>
        <dbReference type="ARBA" id="ARBA00004123"/>
    </source>
</evidence>
<dbReference type="GO" id="GO:0005524">
    <property type="term" value="F:ATP binding"/>
    <property type="evidence" value="ECO:0007669"/>
    <property type="project" value="UniProtKB-KW"/>
</dbReference>
<protein>
    <recommendedName>
        <fullName evidence="5">tRNA dimethylallyltransferase</fullName>
        <ecNumber evidence="5">2.5.1.75</ecNumber>
    </recommendedName>
</protein>
<dbReference type="InterPro" id="IPR056772">
    <property type="entry name" value="RecA-like_ORC2"/>
</dbReference>
<dbReference type="HAMAP" id="MF_00185">
    <property type="entry name" value="IPP_trans"/>
    <property type="match status" value="1"/>
</dbReference>
<dbReference type="EMBL" id="VICG01000004">
    <property type="protein sequence ID" value="KAA8572435.1"/>
    <property type="molecule type" value="Genomic_DNA"/>
</dbReference>
<keyword evidence="11" id="KW-1185">Reference proteome</keyword>
<comment type="catalytic activity">
    <reaction evidence="5">
        <text>adenosine(37) in tRNA + dimethylallyl diphosphate = N(6)-dimethylallyladenosine(37) in tRNA + diphosphate</text>
        <dbReference type="Rhea" id="RHEA:26482"/>
        <dbReference type="Rhea" id="RHEA-COMP:10162"/>
        <dbReference type="Rhea" id="RHEA-COMP:10375"/>
        <dbReference type="ChEBI" id="CHEBI:33019"/>
        <dbReference type="ChEBI" id="CHEBI:57623"/>
        <dbReference type="ChEBI" id="CHEBI:74411"/>
        <dbReference type="ChEBI" id="CHEBI:74415"/>
        <dbReference type="EC" id="2.5.1.75"/>
    </reaction>
</comment>
<reference evidence="10 11" key="1">
    <citation type="submission" date="2019-06" db="EMBL/GenBank/DDBJ databases">
        <title>Genome Sequence of the Brown Rot Fungal Pathogen Monilinia fructicola.</title>
        <authorList>
            <person name="De Miccolis Angelini R.M."/>
            <person name="Landi L."/>
            <person name="Abate D."/>
            <person name="Pollastro S."/>
            <person name="Romanazzi G."/>
            <person name="Faretra F."/>
        </authorList>
    </citation>
    <scope>NUCLEOTIDE SEQUENCE [LARGE SCALE GENOMIC DNA]</scope>
    <source>
        <strain evidence="10 11">Mfrc123</strain>
    </source>
</reference>
<dbReference type="InterPro" id="IPR027417">
    <property type="entry name" value="P-loop_NTPase"/>
</dbReference>
<dbReference type="InterPro" id="IPR018022">
    <property type="entry name" value="IPT"/>
</dbReference>
<comment type="subcellular location">
    <subcellularLocation>
        <location evidence="1">Nucleus</location>
    </subcellularLocation>
</comment>
<evidence type="ECO:0000256" key="4">
    <source>
        <dbReference type="ARBA" id="ARBA00023242"/>
    </source>
</evidence>
<evidence type="ECO:0000256" key="6">
    <source>
        <dbReference type="RuleBase" id="RU003785"/>
    </source>
</evidence>
<dbReference type="EC" id="2.5.1.75" evidence="5"/>